<sequence>MIKLTIDKKTITTPEGSTILEAAKSANIKIPHLCYQKGLCPTNACRLCVVEVAGVNSLVASCSSLASEGMEVRTNTERVISARRLVLELLLSDHPKDCLICEKNGICKLQRYAYEMGIEDSRFSGERHHYPIDSNNPLIERDYNKCILCGRCVTICEKEMGRGVINYLNRGFETRIGTYFDKSLQDAGCAFCGQCVSVCPVGALTEKQAKGRGRVWEMKKVTTICPYCGCGCTIDLNVRDNQVIKVASSDTHGINHGRMCVKGRFGYDFIHRDDRLKKPLIRKDGELVETSWGEALELIAQQFSQIKNKYGADALAGISSARCTNEENYLFQKFMRAVIGTNNVDHCARLCHASTVVGLATAFGSGAMTNAIDEIQGTKCIILTGSNTTDCHPIIGIEIRKAVANGARLIVVDPREIELTDIAYLHLQQKPGTDVAWMNAIMNVILSEGLHDQEFIDSRCEGFEEFKTGIKKYTPEYASEITGIPADKIREAARIYAQAETACIVYSMGITQHTIGVDNVLCTANLAMLTGNIGKKSAGVLPLRGQNNVQGSCDMGALPNVYSGYQTVTDKNIWHKFEQAWGVNLSLSPGITLTEMLHDNIKALYIMGENPVVSDPDANHVKQALQDKEFLVVQDIFLTETAQLADVVLPAVSFAEKDGTFTNTERRVQRIRKAIDPIGESMADWKIICGIAARMNYKMGYDSCEQIMDEIAHLTPSYGGINYKRLENGGLQWPCPNVNHLGTPYLHKDKFTRGKGKFSAVEYIPAAELPTTEYPYILTTGRILEHYHTGSMTRRCVGLDWMCKQGFVEINPIDAKNLRINDKDMVKVSTPRGEIELCARIVATISPGVLFIPFHFAEASANMLTNPALDPKAKIPELKVCAARIVGIVAE</sequence>
<evidence type="ECO:0000313" key="22">
    <source>
        <dbReference type="EMBL" id="OIP41792.1"/>
    </source>
</evidence>
<dbReference type="SUPFAM" id="SSF53706">
    <property type="entry name" value="Formate dehydrogenase/DMSO reductase, domains 1-3"/>
    <property type="match status" value="1"/>
</dbReference>
<keyword evidence="12" id="KW-0560">Oxidoreductase</keyword>
<evidence type="ECO:0000259" key="20">
    <source>
        <dbReference type="PROSITE" id="PS51669"/>
    </source>
</evidence>
<evidence type="ECO:0000256" key="15">
    <source>
        <dbReference type="ARBA" id="ARBA00023027"/>
    </source>
</evidence>
<keyword evidence="16" id="KW-0472">Membrane</keyword>
<dbReference type="Pfam" id="PF00384">
    <property type="entry name" value="Molybdopterin"/>
    <property type="match status" value="1"/>
</dbReference>
<evidence type="ECO:0000259" key="18">
    <source>
        <dbReference type="PROSITE" id="PS51085"/>
    </source>
</evidence>
<dbReference type="InterPro" id="IPR006656">
    <property type="entry name" value="Mopterin_OxRdtase"/>
</dbReference>
<evidence type="ECO:0000256" key="3">
    <source>
        <dbReference type="ARBA" id="ARBA00004370"/>
    </source>
</evidence>
<keyword evidence="10" id="KW-0677">Repeat</keyword>
<dbReference type="InterPro" id="IPR041925">
    <property type="entry name" value="CT_Formate-Dh_H"/>
</dbReference>
<evidence type="ECO:0000256" key="16">
    <source>
        <dbReference type="ARBA" id="ARBA00023136"/>
    </source>
</evidence>
<dbReference type="PROSITE" id="PS51379">
    <property type="entry name" value="4FE4S_FER_2"/>
    <property type="match status" value="2"/>
</dbReference>
<dbReference type="InterPro" id="IPR006657">
    <property type="entry name" value="MoPterin_dinucl-bd_dom"/>
</dbReference>
<dbReference type="Proteomes" id="UP000183085">
    <property type="component" value="Unassembled WGS sequence"/>
</dbReference>
<dbReference type="Pfam" id="PF13510">
    <property type="entry name" value="Fer2_4"/>
    <property type="match status" value="1"/>
</dbReference>
<dbReference type="Pfam" id="PF10588">
    <property type="entry name" value="NADH-G_4Fe-4S_3"/>
    <property type="match status" value="1"/>
</dbReference>
<dbReference type="FunFam" id="2.20.25.90:FF:000001">
    <property type="entry name" value="Formate dehydrogenase subunit alpha"/>
    <property type="match status" value="1"/>
</dbReference>
<dbReference type="GO" id="GO:0003954">
    <property type="term" value="F:NADH dehydrogenase activity"/>
    <property type="evidence" value="ECO:0007669"/>
    <property type="project" value="TreeGrafter"/>
</dbReference>
<dbReference type="InterPro" id="IPR036010">
    <property type="entry name" value="2Fe-2S_ferredoxin-like_sf"/>
</dbReference>
<dbReference type="GO" id="GO:0022904">
    <property type="term" value="P:respiratory electron transport chain"/>
    <property type="evidence" value="ECO:0007669"/>
    <property type="project" value="TreeGrafter"/>
</dbReference>
<dbReference type="PANTHER" id="PTHR43105:SF14">
    <property type="entry name" value="FORMATE DEHYDROGENASE H"/>
    <property type="match status" value="1"/>
</dbReference>
<dbReference type="InterPro" id="IPR006963">
    <property type="entry name" value="Mopterin_OxRdtase_4Fe-4S_dom"/>
</dbReference>
<comment type="similarity">
    <text evidence="4">Belongs to the complex I 75 kDa subunit family.</text>
</comment>
<dbReference type="CDD" id="cd02790">
    <property type="entry name" value="MopB_CT_Formate-Dh_H"/>
    <property type="match status" value="1"/>
</dbReference>
<dbReference type="Pfam" id="PF22117">
    <property type="entry name" value="Fer4_Nqo3"/>
    <property type="match status" value="1"/>
</dbReference>
<dbReference type="SUPFAM" id="SSF50692">
    <property type="entry name" value="ADC-like"/>
    <property type="match status" value="1"/>
</dbReference>
<keyword evidence="13" id="KW-0408">Iron</keyword>
<dbReference type="SMART" id="SM00926">
    <property type="entry name" value="Molybdop_Fe4S4"/>
    <property type="match status" value="1"/>
</dbReference>
<dbReference type="FunFam" id="3.30.70.20:FF:000035">
    <property type="entry name" value="Iron hydrogenase 1"/>
    <property type="match status" value="1"/>
</dbReference>
<proteinExistence type="inferred from homology"/>
<dbReference type="InterPro" id="IPR054351">
    <property type="entry name" value="NADH_UbQ_OxRdtase_ferredoxin"/>
</dbReference>
<evidence type="ECO:0000256" key="13">
    <source>
        <dbReference type="ARBA" id="ARBA00023004"/>
    </source>
</evidence>
<dbReference type="Gene3D" id="3.30.70.20">
    <property type="match status" value="1"/>
</dbReference>
<dbReference type="PANTHER" id="PTHR43105">
    <property type="entry name" value="RESPIRATORY NITRATE REDUCTASE"/>
    <property type="match status" value="1"/>
</dbReference>
<evidence type="ECO:0000256" key="4">
    <source>
        <dbReference type="ARBA" id="ARBA00005404"/>
    </source>
</evidence>
<feature type="domain" description="2Fe-2S ferredoxin-type" evidence="18">
    <location>
        <begin position="1"/>
        <end position="78"/>
    </location>
</feature>
<evidence type="ECO:0000256" key="2">
    <source>
        <dbReference type="ARBA" id="ARBA00001966"/>
    </source>
</evidence>
<dbReference type="NCBIfam" id="TIGR01591">
    <property type="entry name" value="Fdh-alpha"/>
    <property type="match status" value="1"/>
</dbReference>
<dbReference type="InterPro" id="IPR009010">
    <property type="entry name" value="Asp_de-COase-like_dom_sf"/>
</dbReference>
<comment type="subcellular location">
    <subcellularLocation>
        <location evidence="3">Membrane</location>
    </subcellularLocation>
</comment>
<comment type="cofactor">
    <cofactor evidence="17">
        <name>[2Fe-2S] cluster</name>
        <dbReference type="ChEBI" id="CHEBI:190135"/>
    </cofactor>
</comment>
<evidence type="ECO:0000256" key="9">
    <source>
        <dbReference type="ARBA" id="ARBA00022723"/>
    </source>
</evidence>
<keyword evidence="14" id="KW-0411">Iron-sulfur</keyword>
<dbReference type="GO" id="GO:0051537">
    <property type="term" value="F:2 iron, 2 sulfur cluster binding"/>
    <property type="evidence" value="ECO:0007669"/>
    <property type="project" value="UniProtKB-KW"/>
</dbReference>
<evidence type="ECO:0000256" key="7">
    <source>
        <dbReference type="ARBA" id="ARBA00022505"/>
    </source>
</evidence>
<dbReference type="InterPro" id="IPR019574">
    <property type="entry name" value="NADH_UbQ_OxRdtase_Gsu_4Fe4S-bd"/>
</dbReference>
<dbReference type="Gene3D" id="3.40.228.10">
    <property type="entry name" value="Dimethylsulfoxide Reductase, domain 2"/>
    <property type="match status" value="1"/>
</dbReference>
<dbReference type="PROSITE" id="PS51839">
    <property type="entry name" value="4FE4S_HC3"/>
    <property type="match status" value="1"/>
</dbReference>
<dbReference type="SUPFAM" id="SSF54292">
    <property type="entry name" value="2Fe-2S ferredoxin-like"/>
    <property type="match status" value="1"/>
</dbReference>
<dbReference type="GO" id="GO:0016020">
    <property type="term" value="C:membrane"/>
    <property type="evidence" value="ECO:0007669"/>
    <property type="project" value="UniProtKB-SubCell"/>
</dbReference>
<evidence type="ECO:0000256" key="17">
    <source>
        <dbReference type="ARBA" id="ARBA00034078"/>
    </source>
</evidence>
<dbReference type="FunFam" id="3.40.228.10:FF:000002">
    <property type="entry name" value="Formate dehydrogenase subunit alpha"/>
    <property type="match status" value="1"/>
</dbReference>
<accession>A0A1J5EGJ5</accession>
<evidence type="ECO:0000256" key="8">
    <source>
        <dbReference type="ARBA" id="ARBA00022714"/>
    </source>
</evidence>
<dbReference type="CDD" id="cd00207">
    <property type="entry name" value="fer2"/>
    <property type="match status" value="1"/>
</dbReference>
<dbReference type="InterPro" id="IPR050123">
    <property type="entry name" value="Prok_molybdopt-oxidoreductase"/>
</dbReference>
<evidence type="ECO:0000259" key="21">
    <source>
        <dbReference type="PROSITE" id="PS51839"/>
    </source>
</evidence>
<evidence type="ECO:0000256" key="6">
    <source>
        <dbReference type="ARBA" id="ARBA00022485"/>
    </source>
</evidence>
<evidence type="ECO:0000313" key="23">
    <source>
        <dbReference type="Proteomes" id="UP000183085"/>
    </source>
</evidence>
<dbReference type="SUPFAM" id="SSF54862">
    <property type="entry name" value="4Fe-4S ferredoxins"/>
    <property type="match status" value="1"/>
</dbReference>
<dbReference type="Pfam" id="PF01568">
    <property type="entry name" value="Molydop_binding"/>
    <property type="match status" value="1"/>
</dbReference>
<dbReference type="PIRSF" id="PIRSF036643">
    <property type="entry name" value="FDH_alpha"/>
    <property type="match status" value="1"/>
</dbReference>
<dbReference type="AlphaFoldDB" id="A0A1J5EGJ5"/>
<dbReference type="GO" id="GO:0015942">
    <property type="term" value="P:formate metabolic process"/>
    <property type="evidence" value="ECO:0007669"/>
    <property type="project" value="InterPro"/>
</dbReference>
<comment type="cofactor">
    <cofactor evidence="2">
        <name>[4Fe-4S] cluster</name>
        <dbReference type="ChEBI" id="CHEBI:49883"/>
    </cofactor>
</comment>
<gene>
    <name evidence="22" type="ORF">AUJ95_02705</name>
</gene>
<dbReference type="GO" id="GO:0051539">
    <property type="term" value="F:4 iron, 4 sulfur cluster binding"/>
    <property type="evidence" value="ECO:0007669"/>
    <property type="project" value="UniProtKB-KW"/>
</dbReference>
<keyword evidence="15" id="KW-0520">NAD</keyword>
<dbReference type="Pfam" id="PF04879">
    <property type="entry name" value="Molybdop_Fe4S4"/>
    <property type="match status" value="1"/>
</dbReference>
<keyword evidence="9" id="KW-0479">Metal-binding</keyword>
<dbReference type="InterPro" id="IPR017896">
    <property type="entry name" value="4Fe4S_Fe-S-bd"/>
</dbReference>
<keyword evidence="8" id="KW-0001">2Fe-2S</keyword>
<dbReference type="Gene3D" id="2.20.25.90">
    <property type="entry name" value="ADC-like domains"/>
    <property type="match status" value="1"/>
</dbReference>
<dbReference type="InterPro" id="IPR001041">
    <property type="entry name" value="2Fe-2S_ferredoxin-type"/>
</dbReference>
<dbReference type="STRING" id="1817895.AUJ95_02705"/>
<dbReference type="GO" id="GO:0046872">
    <property type="term" value="F:metal ion binding"/>
    <property type="evidence" value="ECO:0007669"/>
    <property type="project" value="UniProtKB-KW"/>
</dbReference>
<dbReference type="Gene3D" id="3.10.20.740">
    <property type="match status" value="1"/>
</dbReference>
<keyword evidence="11" id="KW-1278">Translocase</keyword>
<evidence type="ECO:0000256" key="10">
    <source>
        <dbReference type="ARBA" id="ARBA00022737"/>
    </source>
</evidence>
<feature type="domain" description="4Fe-4S ferredoxin-type" evidence="19">
    <location>
        <begin position="180"/>
        <end position="209"/>
    </location>
</feature>
<feature type="domain" description="4Fe-4S ferredoxin-type" evidence="19">
    <location>
        <begin position="137"/>
        <end position="156"/>
    </location>
</feature>
<comment type="similarity">
    <text evidence="5">In the C-terminal section; belongs to the prokaryotic molybdopterin-containing oxidoreductase family.</text>
</comment>
<dbReference type="SMART" id="SM00929">
    <property type="entry name" value="NADH-G_4Fe-4S_3"/>
    <property type="match status" value="1"/>
</dbReference>
<dbReference type="Gene3D" id="3.40.50.740">
    <property type="match status" value="1"/>
</dbReference>
<reference evidence="22 23" key="1">
    <citation type="journal article" date="2016" name="Environ. Microbiol.">
        <title>Genomic resolution of a cold subsurface aquifer community provides metabolic insights for novel microbes adapted to high CO concentrations.</title>
        <authorList>
            <person name="Probst A.J."/>
            <person name="Castelle C.J."/>
            <person name="Singh A."/>
            <person name="Brown C.T."/>
            <person name="Anantharaman K."/>
            <person name="Sharon I."/>
            <person name="Hug L.A."/>
            <person name="Burstein D."/>
            <person name="Emerson J.B."/>
            <person name="Thomas B.C."/>
            <person name="Banfield J.F."/>
        </authorList>
    </citation>
    <scope>NUCLEOTIDE SEQUENCE [LARGE SCALE GENOMIC DNA]</scope>
    <source>
        <strain evidence="22">CG2_30_40_21</strain>
    </source>
</reference>
<comment type="cofactor">
    <cofactor evidence="1">
        <name>Mo-bis(molybdopterin guanine dinucleotide)</name>
        <dbReference type="ChEBI" id="CHEBI:60539"/>
    </cofactor>
</comment>
<dbReference type="PROSITE" id="PS00198">
    <property type="entry name" value="4FE4S_FER_1"/>
    <property type="match status" value="1"/>
</dbReference>
<evidence type="ECO:0000256" key="14">
    <source>
        <dbReference type="ARBA" id="ARBA00023014"/>
    </source>
</evidence>
<protein>
    <submittedName>
        <fullName evidence="22">Formate dehydrogenase subunit alpha</fullName>
    </submittedName>
</protein>
<feature type="domain" description="4Fe-4S His(Cys)3-ligated-type" evidence="21">
    <location>
        <begin position="78"/>
        <end position="117"/>
    </location>
</feature>
<dbReference type="FunFam" id="3.10.20.740:FF:000004">
    <property type="entry name" value="NADH-quinone oxidoreductase"/>
    <property type="match status" value="1"/>
</dbReference>
<dbReference type="GO" id="GO:0043546">
    <property type="term" value="F:molybdopterin cofactor binding"/>
    <property type="evidence" value="ECO:0007669"/>
    <property type="project" value="InterPro"/>
</dbReference>
<dbReference type="GO" id="GO:0008863">
    <property type="term" value="F:formate dehydrogenase (NAD+) activity"/>
    <property type="evidence" value="ECO:0007669"/>
    <property type="project" value="InterPro"/>
</dbReference>
<keyword evidence="6" id="KW-0004">4Fe-4S</keyword>
<feature type="domain" description="4Fe-4S Mo/W bis-MGD-type" evidence="20">
    <location>
        <begin position="218"/>
        <end position="274"/>
    </location>
</feature>
<dbReference type="PROSITE" id="PS51669">
    <property type="entry name" value="4FE4S_MOW_BIS_MGD"/>
    <property type="match status" value="1"/>
</dbReference>
<evidence type="ECO:0000259" key="19">
    <source>
        <dbReference type="PROSITE" id="PS51379"/>
    </source>
</evidence>
<name>A0A1J5EGJ5_9BACT</name>
<evidence type="ECO:0000256" key="5">
    <source>
        <dbReference type="ARBA" id="ARBA00007023"/>
    </source>
</evidence>
<keyword evidence="7" id="KW-0500">Molybdenum</keyword>
<comment type="caution">
    <text evidence="22">The sequence shown here is derived from an EMBL/GenBank/DDBJ whole genome shotgun (WGS) entry which is preliminary data.</text>
</comment>
<dbReference type="Gene3D" id="2.40.40.20">
    <property type="match status" value="1"/>
</dbReference>
<dbReference type="InterPro" id="IPR006478">
    <property type="entry name" value="Formate_DH_asu"/>
</dbReference>
<dbReference type="PROSITE" id="PS51085">
    <property type="entry name" value="2FE2S_FER_2"/>
    <property type="match status" value="1"/>
</dbReference>
<dbReference type="InterPro" id="IPR017900">
    <property type="entry name" value="4Fe4S_Fe_S_CS"/>
</dbReference>
<dbReference type="EMBL" id="MNYI01000069">
    <property type="protein sequence ID" value="OIP41792.1"/>
    <property type="molecule type" value="Genomic_DNA"/>
</dbReference>
<evidence type="ECO:0000256" key="1">
    <source>
        <dbReference type="ARBA" id="ARBA00001942"/>
    </source>
</evidence>
<organism evidence="22 23">
    <name type="scientific">Candidatus Desantisbacteria bacterium CG2_30_40_21</name>
    <dbReference type="NCBI Taxonomy" id="1817895"/>
    <lineage>
        <taxon>Bacteria</taxon>
        <taxon>Candidatus Desantisiibacteriota</taxon>
    </lineage>
</organism>
<evidence type="ECO:0000256" key="12">
    <source>
        <dbReference type="ARBA" id="ARBA00023002"/>
    </source>
</evidence>
<dbReference type="CDD" id="cd02753">
    <property type="entry name" value="MopB_Formate-Dh-H"/>
    <property type="match status" value="1"/>
</dbReference>
<dbReference type="InterPro" id="IPR041924">
    <property type="entry name" value="Formate_Dh-H_N"/>
</dbReference>
<evidence type="ECO:0000256" key="11">
    <source>
        <dbReference type="ARBA" id="ARBA00022967"/>
    </source>
</evidence>